<keyword evidence="2" id="KW-1185">Reference proteome</keyword>
<proteinExistence type="predicted"/>
<sequence>MTSGADWLSAFPIQPATEAVEALQEAWCILAEKPRADFNPKTKEPVLTKTLKMYVENVTARERGLLGMWAAENVIGDFDPETGKILEERRTDIVYGWNNESQSIQLVFEFKRLGKQKSHRTHYLGKNGLGRFVSGIYSRRQSVAAMVGILLDPEHEVVPLLRKAFEGADLATELRLRPTTAGAPLQRPSSLFRTADFDTEHERDADLAPTHGHIRVSHFFLQFGYPTSTTKAKATTL</sequence>
<dbReference type="KEGG" id="mmai:sS8_2570"/>
<dbReference type="RefSeq" id="WP_119629911.1">
    <property type="nucleotide sequence ID" value="NZ_AP017928.1"/>
</dbReference>
<dbReference type="EMBL" id="AP017928">
    <property type="protein sequence ID" value="BBA34521.1"/>
    <property type="molecule type" value="Genomic_DNA"/>
</dbReference>
<organism evidence="1 2">
    <name type="scientific">Methylocaldum marinum</name>
    <dbReference type="NCBI Taxonomy" id="1432792"/>
    <lineage>
        <taxon>Bacteria</taxon>
        <taxon>Pseudomonadati</taxon>
        <taxon>Pseudomonadota</taxon>
        <taxon>Gammaproteobacteria</taxon>
        <taxon>Methylococcales</taxon>
        <taxon>Methylococcaceae</taxon>
        <taxon>Methylocaldum</taxon>
    </lineage>
</organism>
<protein>
    <recommendedName>
        <fullName evidence="3">Fis family transcriptional regulator</fullName>
    </recommendedName>
</protein>
<accession>A0A250KU87</accession>
<gene>
    <name evidence="1" type="ORF">sS8_2570</name>
</gene>
<dbReference type="AlphaFoldDB" id="A0A250KU87"/>
<dbReference type="OrthoDB" id="287957at2"/>
<dbReference type="Proteomes" id="UP000266313">
    <property type="component" value="Chromosome"/>
</dbReference>
<evidence type="ECO:0008006" key="3">
    <source>
        <dbReference type="Google" id="ProtNLM"/>
    </source>
</evidence>
<evidence type="ECO:0000313" key="1">
    <source>
        <dbReference type="EMBL" id="BBA34521.1"/>
    </source>
</evidence>
<name>A0A250KU87_9GAMM</name>
<evidence type="ECO:0000313" key="2">
    <source>
        <dbReference type="Proteomes" id="UP000266313"/>
    </source>
</evidence>
<reference evidence="1 2" key="1">
    <citation type="submission" date="2016-12" db="EMBL/GenBank/DDBJ databases">
        <title>Genome sequencing of Methylocaldum marinum.</title>
        <authorList>
            <person name="Takeuchi M."/>
            <person name="Kamagata Y."/>
            <person name="Hiraoka S."/>
            <person name="Oshima K."/>
            <person name="Hattori M."/>
            <person name="Iwasaki W."/>
        </authorList>
    </citation>
    <scope>NUCLEOTIDE SEQUENCE [LARGE SCALE GENOMIC DNA]</scope>
    <source>
        <strain evidence="1 2">S8</strain>
    </source>
</reference>